<dbReference type="InterPro" id="IPR017972">
    <property type="entry name" value="Cyt_P450_CS"/>
</dbReference>
<reference evidence="9 10" key="1">
    <citation type="submission" date="2018-09" db="EMBL/GenBank/DDBJ databases">
        <authorList>
            <person name="Tagini F."/>
        </authorList>
    </citation>
    <scope>NUCLEOTIDE SEQUENCE [LARGE SCALE GENOMIC DNA]</scope>
    <source>
        <strain evidence="9 10">MK136</strain>
    </source>
</reference>
<keyword evidence="5 8" id="KW-0560">Oxidoreductase</keyword>
<dbReference type="CDD" id="cd20625">
    <property type="entry name" value="CYP164-like"/>
    <property type="match status" value="1"/>
</dbReference>
<comment type="cofactor">
    <cofactor evidence="1">
        <name>heme</name>
        <dbReference type="ChEBI" id="CHEBI:30413"/>
    </cofactor>
</comment>
<dbReference type="Proteomes" id="UP000273307">
    <property type="component" value="Unassembled WGS sequence"/>
</dbReference>
<dbReference type="RefSeq" id="WP_122525381.1">
    <property type="nucleotide sequence ID" value="NZ_UPHP01000048.1"/>
</dbReference>
<evidence type="ECO:0000256" key="3">
    <source>
        <dbReference type="ARBA" id="ARBA00022617"/>
    </source>
</evidence>
<dbReference type="PANTHER" id="PTHR46696:SF1">
    <property type="entry name" value="CYTOCHROME P450 YJIB-RELATED"/>
    <property type="match status" value="1"/>
</dbReference>
<keyword evidence="7 8" id="KW-0503">Monooxygenase</keyword>
<dbReference type="Gene3D" id="1.10.630.10">
    <property type="entry name" value="Cytochrome P450"/>
    <property type="match status" value="1"/>
</dbReference>
<keyword evidence="4 8" id="KW-0479">Metal-binding</keyword>
<dbReference type="EMBL" id="UPHP01000048">
    <property type="protein sequence ID" value="VBA37868.1"/>
    <property type="molecule type" value="Genomic_DNA"/>
</dbReference>
<dbReference type="EC" id="1.14.-.-" evidence="9"/>
<dbReference type="GO" id="GO:0016705">
    <property type="term" value="F:oxidoreductase activity, acting on paired donors, with incorporation or reduction of molecular oxygen"/>
    <property type="evidence" value="ECO:0007669"/>
    <property type="project" value="InterPro"/>
</dbReference>
<proteinExistence type="inferred from homology"/>
<evidence type="ECO:0000256" key="7">
    <source>
        <dbReference type="ARBA" id="ARBA00023033"/>
    </source>
</evidence>
<evidence type="ECO:0000313" key="10">
    <source>
        <dbReference type="Proteomes" id="UP000273307"/>
    </source>
</evidence>
<dbReference type="InterPro" id="IPR001128">
    <property type="entry name" value="Cyt_P450"/>
</dbReference>
<keyword evidence="3 8" id="KW-0349">Heme</keyword>
<dbReference type="GO" id="GO:0020037">
    <property type="term" value="F:heme binding"/>
    <property type="evidence" value="ECO:0007669"/>
    <property type="project" value="InterPro"/>
</dbReference>
<accession>A0A498PVT0</accession>
<dbReference type="Pfam" id="PF00067">
    <property type="entry name" value="p450"/>
    <property type="match status" value="2"/>
</dbReference>
<protein>
    <submittedName>
        <fullName evidence="9">Cytochrome P450 107B1</fullName>
        <ecNumber evidence="9">1.14.-.-</ecNumber>
    </submittedName>
</protein>
<evidence type="ECO:0000256" key="6">
    <source>
        <dbReference type="ARBA" id="ARBA00023004"/>
    </source>
</evidence>
<dbReference type="SUPFAM" id="SSF48264">
    <property type="entry name" value="Cytochrome P450"/>
    <property type="match status" value="1"/>
</dbReference>
<evidence type="ECO:0000256" key="1">
    <source>
        <dbReference type="ARBA" id="ARBA00001971"/>
    </source>
</evidence>
<dbReference type="PROSITE" id="PS00086">
    <property type="entry name" value="CYTOCHROME_P450"/>
    <property type="match status" value="1"/>
</dbReference>
<evidence type="ECO:0000256" key="4">
    <source>
        <dbReference type="ARBA" id="ARBA00022723"/>
    </source>
</evidence>
<sequence length="395" mass="44720">MTQQSMFEQILDYANRADPYPRYAQLRQTPVARQTDGSYVVSTYREITALLHDPRMSSDLSKGNQLEPDLIPGFIALDPPEHGRLRRMAMRHFGPPHRPGWVDGMRDTFTSLVDRLIDDCRDRRQIDIVDELAYPLPVTMICDMLGVPLGDEPLFRRWTQDILDAEYGTAEQRQRGKQAIAEVREYIIELAAAFRRQPCDNMLSRWVTDDNPDGRMSTAEIADTGVLLLIGGHETTVNLIANGMLTLLRRPELMERLRRQPGLVIPMVEELLRYEPPAQITPRAALADVTIAGVTIPQGAKVHLVLAAGNRDPLRFFDPDLFVPDRPDNQHLGFGHGIHACFGAPMARLETQIALSALARRLEAPRLIDDPPPYRLNPFLRGPRHLLVTVDRVRN</sequence>
<dbReference type="InterPro" id="IPR036396">
    <property type="entry name" value="Cyt_P450_sf"/>
</dbReference>
<evidence type="ECO:0000256" key="5">
    <source>
        <dbReference type="ARBA" id="ARBA00023002"/>
    </source>
</evidence>
<evidence type="ECO:0000256" key="8">
    <source>
        <dbReference type="RuleBase" id="RU000461"/>
    </source>
</evidence>
<dbReference type="GO" id="GO:0004497">
    <property type="term" value="F:monooxygenase activity"/>
    <property type="evidence" value="ECO:0007669"/>
    <property type="project" value="UniProtKB-KW"/>
</dbReference>
<keyword evidence="6 8" id="KW-0408">Iron</keyword>
<dbReference type="GO" id="GO:0005506">
    <property type="term" value="F:iron ion binding"/>
    <property type="evidence" value="ECO:0007669"/>
    <property type="project" value="InterPro"/>
</dbReference>
<dbReference type="OrthoDB" id="142769at2"/>
<evidence type="ECO:0000256" key="2">
    <source>
        <dbReference type="ARBA" id="ARBA00010617"/>
    </source>
</evidence>
<dbReference type="PANTHER" id="PTHR46696">
    <property type="entry name" value="P450, PUTATIVE (EUROFUNG)-RELATED"/>
    <property type="match status" value="1"/>
</dbReference>
<dbReference type="AlphaFoldDB" id="A0A498PVT0"/>
<comment type="similarity">
    <text evidence="2 8">Belongs to the cytochrome P450 family.</text>
</comment>
<dbReference type="PRINTS" id="PR00359">
    <property type="entry name" value="BP450"/>
</dbReference>
<organism evidence="9 10">
    <name type="scientific">Mycobacterium attenuatum</name>
    <dbReference type="NCBI Taxonomy" id="2341086"/>
    <lineage>
        <taxon>Bacteria</taxon>
        <taxon>Bacillati</taxon>
        <taxon>Actinomycetota</taxon>
        <taxon>Actinomycetes</taxon>
        <taxon>Mycobacteriales</taxon>
        <taxon>Mycobacteriaceae</taxon>
        <taxon>Mycobacterium</taxon>
    </lineage>
</organism>
<keyword evidence="10" id="KW-1185">Reference proteome</keyword>
<name>A0A498PVT0_9MYCO</name>
<dbReference type="InterPro" id="IPR002397">
    <property type="entry name" value="Cyt_P450_B"/>
</dbReference>
<gene>
    <name evidence="9" type="ORF">LAUMK136_02167</name>
</gene>
<evidence type="ECO:0000313" key="9">
    <source>
        <dbReference type="EMBL" id="VBA37868.1"/>
    </source>
</evidence>
<dbReference type="FunFam" id="1.10.630.10:FF:000018">
    <property type="entry name" value="Cytochrome P450 monooxygenase"/>
    <property type="match status" value="1"/>
</dbReference>